<evidence type="ECO:0000256" key="1">
    <source>
        <dbReference type="ARBA" id="ARBA00010116"/>
    </source>
</evidence>
<dbReference type="EMBL" id="JBHUHT010000025">
    <property type="protein sequence ID" value="MFD2097504.1"/>
    <property type="molecule type" value="Genomic_DNA"/>
</dbReference>
<dbReference type="InterPro" id="IPR013783">
    <property type="entry name" value="Ig-like_fold"/>
</dbReference>
<dbReference type="Gene3D" id="2.60.40.10">
    <property type="entry name" value="Immunoglobulins"/>
    <property type="match status" value="5"/>
</dbReference>
<comment type="similarity">
    <text evidence="1">Belongs to the intimin/invasin family.</text>
</comment>
<dbReference type="PROSITE" id="PS51257">
    <property type="entry name" value="PROKAR_LIPOPROTEIN"/>
    <property type="match status" value="1"/>
</dbReference>
<evidence type="ECO:0000313" key="4">
    <source>
        <dbReference type="EMBL" id="MFD2097504.1"/>
    </source>
</evidence>
<evidence type="ECO:0000256" key="2">
    <source>
        <dbReference type="SAM" id="SignalP"/>
    </source>
</evidence>
<feature type="chain" id="PRO_5046519334" evidence="2">
    <location>
        <begin position="22"/>
        <end position="942"/>
    </location>
</feature>
<name>A0ABW4XUG2_9GAMM</name>
<dbReference type="SUPFAM" id="SSF49373">
    <property type="entry name" value="Invasin/intimin cell-adhesion fragments"/>
    <property type="match status" value="4"/>
</dbReference>
<keyword evidence="2" id="KW-0732">Signal</keyword>
<keyword evidence="5" id="KW-1185">Reference proteome</keyword>
<dbReference type="Pfam" id="PF02369">
    <property type="entry name" value="Big_1"/>
    <property type="match status" value="1"/>
</dbReference>
<comment type="caution">
    <text evidence="4">The sequence shown here is derived from an EMBL/GenBank/DDBJ whole genome shotgun (WGS) entry which is preliminary data.</text>
</comment>
<organism evidence="4 5">
    <name type="scientific">Corallincola platygyrae</name>
    <dbReference type="NCBI Taxonomy" id="1193278"/>
    <lineage>
        <taxon>Bacteria</taxon>
        <taxon>Pseudomonadati</taxon>
        <taxon>Pseudomonadota</taxon>
        <taxon>Gammaproteobacteria</taxon>
        <taxon>Alteromonadales</taxon>
        <taxon>Psychromonadaceae</taxon>
        <taxon>Corallincola</taxon>
    </lineage>
</organism>
<dbReference type="RefSeq" id="WP_345341560.1">
    <property type="nucleotide sequence ID" value="NZ_BAABLI010000029.1"/>
</dbReference>
<dbReference type="InterPro" id="IPR003344">
    <property type="entry name" value="Big_1_dom"/>
</dbReference>
<dbReference type="SMART" id="SM00634">
    <property type="entry name" value="BID_1"/>
    <property type="match status" value="4"/>
</dbReference>
<dbReference type="Proteomes" id="UP001597380">
    <property type="component" value="Unassembled WGS sequence"/>
</dbReference>
<accession>A0ABW4XUG2</accession>
<dbReference type="PROSITE" id="PS51127">
    <property type="entry name" value="BIG1"/>
    <property type="match status" value="2"/>
</dbReference>
<sequence>MIRTKALSRLLFTLVSLFVLAACNGSSGDGDFEEFSQIELTLRNSDGESTTTITAGETAWAEAKVVDIYGEGIEGQIVDFSSTLGSLSAASALTDSGGRARVQLLTSGTSGAGTLTATTTLDEEDLTAQTNFQVNSSGGANEALQLTILADDCVTTTGLSFVAGSSFCLQASLSNDDGPVADTIITFTAPLGTLATTTALTNANGIANVLVSSDSSTLGASTATATNGDLTDEAVYEFTSTGDIGGENPSLTLVMLNGADTVNRFNADETVQLRATLLDDEGNPIENQVINFTAGLGTLTPASALTSASGEAEVSLSATDADLGASEAIASLTQDGTGLSASLNYEILPTGSIGDGSTLLLGYWPDKADPASFQQGVIGLATSTISAGGTLGLTVDIVEQADDGSLTSLLEPATVTFTSGCSADGKATLDASAQTIAGRAQATFQDISCASGGEVTDSLLATVTNNSTTLTATASFTIDAEALGAIEFVSAVPEQIVLKGTGGQGNQETSTVTFLVRGSEGSVLPQRLVCFSLDTQAGGLALSQASGLTNSEGLVTTKVLSGTIPTPVRVTAQTQQDATACPLTGEGIIQTQSDLLSVNTGLAEQSSFTLSAETLNPEAWRHNGETVPLTVWLADNFNNPVPDGTAVNFTTEGGQVDASCTTISGTCSVNWTSTDPRPANHRVTILASAVGHETFFDTNGNGQFDDADGSALNPDALVNAGFARNSVQASGFIDMSDAWRDDDESGSWEQGEPFLDYSNTGSFSAADGLFNGPQCSGVLCGSADDGTNKLHIRRAIVLVMSDSSTNWELDIQGASFDDTTNQQSGTATSGVISSSGITLDAGEIVLLSFAAGDSADQILPYQTEITVSSDAGELAGASALTVSNSIGAAIGSATPYRNTLTFSLTNTLEAGDPTEAGFISIEVSTPKDEGMTLLVPLTLTGN</sequence>
<dbReference type="InterPro" id="IPR008964">
    <property type="entry name" value="Invasin/intimin_cell_adhesion"/>
</dbReference>
<feature type="signal peptide" evidence="2">
    <location>
        <begin position="1"/>
        <end position="21"/>
    </location>
</feature>
<proteinExistence type="inferred from homology"/>
<gene>
    <name evidence="4" type="ORF">ACFSJ3_16040</name>
</gene>
<feature type="domain" description="Big-1" evidence="3">
    <location>
        <begin position="39"/>
        <end position="133"/>
    </location>
</feature>
<feature type="domain" description="Big-1" evidence="3">
    <location>
        <begin position="252"/>
        <end position="346"/>
    </location>
</feature>
<reference evidence="5" key="1">
    <citation type="journal article" date="2019" name="Int. J. Syst. Evol. Microbiol.">
        <title>The Global Catalogue of Microorganisms (GCM) 10K type strain sequencing project: providing services to taxonomists for standard genome sequencing and annotation.</title>
        <authorList>
            <consortium name="The Broad Institute Genomics Platform"/>
            <consortium name="The Broad Institute Genome Sequencing Center for Infectious Disease"/>
            <person name="Wu L."/>
            <person name="Ma J."/>
        </authorList>
    </citation>
    <scope>NUCLEOTIDE SEQUENCE [LARGE SCALE GENOMIC DNA]</scope>
    <source>
        <strain evidence="5">CGMCC 1.10992</strain>
    </source>
</reference>
<protein>
    <submittedName>
        <fullName evidence="4">Ig-like domain-containing protein</fullName>
    </submittedName>
</protein>
<evidence type="ECO:0000259" key="3">
    <source>
        <dbReference type="PROSITE" id="PS51127"/>
    </source>
</evidence>
<evidence type="ECO:0000313" key="5">
    <source>
        <dbReference type="Proteomes" id="UP001597380"/>
    </source>
</evidence>